<sequence>IQTIFVTSRLRSSPHPGLYSTVARYCSLWAPTTPHDFWVTHYEIALARTHLTSEFLRNPKLMSSQKASCFRPGSCSDTKLSHPDLGPHHIPDSTPP</sequence>
<evidence type="ECO:0000256" key="1">
    <source>
        <dbReference type="SAM" id="MobiDB-lite"/>
    </source>
</evidence>
<name>A0A498HNW4_MALDO</name>
<protein>
    <submittedName>
        <fullName evidence="2">Uncharacterized protein</fullName>
    </submittedName>
</protein>
<evidence type="ECO:0000313" key="2">
    <source>
        <dbReference type="EMBL" id="RXH73146.1"/>
    </source>
</evidence>
<gene>
    <name evidence="2" type="ORF">DVH24_012830</name>
</gene>
<comment type="caution">
    <text evidence="2">The sequence shown here is derived from an EMBL/GenBank/DDBJ whole genome shotgun (WGS) entry which is preliminary data.</text>
</comment>
<feature type="non-terminal residue" evidence="2">
    <location>
        <position position="1"/>
    </location>
</feature>
<reference evidence="2 3" key="1">
    <citation type="submission" date="2018-10" db="EMBL/GenBank/DDBJ databases">
        <title>A high-quality apple genome assembly.</title>
        <authorList>
            <person name="Hu J."/>
        </authorList>
    </citation>
    <scope>NUCLEOTIDE SEQUENCE [LARGE SCALE GENOMIC DNA]</scope>
    <source>
        <strain evidence="3">cv. HFTH1</strain>
        <tissue evidence="2">Young leaf</tissue>
    </source>
</reference>
<evidence type="ECO:0000313" key="3">
    <source>
        <dbReference type="Proteomes" id="UP000290289"/>
    </source>
</evidence>
<keyword evidence="3" id="KW-1185">Reference proteome</keyword>
<proteinExistence type="predicted"/>
<dbReference type="EMBL" id="RDQH01000341">
    <property type="protein sequence ID" value="RXH73146.1"/>
    <property type="molecule type" value="Genomic_DNA"/>
</dbReference>
<dbReference type="Proteomes" id="UP000290289">
    <property type="component" value="Chromosome 15"/>
</dbReference>
<dbReference type="AlphaFoldDB" id="A0A498HNW4"/>
<feature type="compositionally biased region" description="Basic and acidic residues" evidence="1">
    <location>
        <begin position="79"/>
        <end position="96"/>
    </location>
</feature>
<accession>A0A498HNW4</accession>
<organism evidence="2 3">
    <name type="scientific">Malus domestica</name>
    <name type="common">Apple</name>
    <name type="synonym">Pyrus malus</name>
    <dbReference type="NCBI Taxonomy" id="3750"/>
    <lineage>
        <taxon>Eukaryota</taxon>
        <taxon>Viridiplantae</taxon>
        <taxon>Streptophyta</taxon>
        <taxon>Embryophyta</taxon>
        <taxon>Tracheophyta</taxon>
        <taxon>Spermatophyta</taxon>
        <taxon>Magnoliopsida</taxon>
        <taxon>eudicotyledons</taxon>
        <taxon>Gunneridae</taxon>
        <taxon>Pentapetalae</taxon>
        <taxon>rosids</taxon>
        <taxon>fabids</taxon>
        <taxon>Rosales</taxon>
        <taxon>Rosaceae</taxon>
        <taxon>Amygdaloideae</taxon>
        <taxon>Maleae</taxon>
        <taxon>Malus</taxon>
    </lineage>
</organism>
<feature type="region of interest" description="Disordered" evidence="1">
    <location>
        <begin position="64"/>
        <end position="96"/>
    </location>
</feature>